<comment type="caution">
    <text evidence="8">The sequence shown here is derived from an EMBL/GenBank/DDBJ whole genome shotgun (WGS) entry which is preliminary data.</text>
</comment>
<dbReference type="InterPro" id="IPR006306">
    <property type="entry name" value="T3SS_HrpO"/>
</dbReference>
<keyword evidence="9" id="KW-1185">Reference proteome</keyword>
<dbReference type="Pfam" id="PF01313">
    <property type="entry name" value="Bac_export_3"/>
    <property type="match status" value="1"/>
</dbReference>
<evidence type="ECO:0000256" key="4">
    <source>
        <dbReference type="ARBA" id="ARBA00022692"/>
    </source>
</evidence>
<evidence type="ECO:0000256" key="5">
    <source>
        <dbReference type="ARBA" id="ARBA00022989"/>
    </source>
</evidence>
<dbReference type="NCBIfam" id="TIGR01403">
    <property type="entry name" value="fliQ_rel_III"/>
    <property type="match status" value="1"/>
</dbReference>
<dbReference type="PANTHER" id="PTHR34040">
    <property type="entry name" value="FLAGELLAR BIOSYNTHETIC PROTEIN FLIQ"/>
    <property type="match status" value="1"/>
</dbReference>
<keyword evidence="3" id="KW-1003">Cell membrane</keyword>
<comment type="subcellular location">
    <subcellularLocation>
        <location evidence="1">Cell membrane</location>
        <topology evidence="1">Multi-pass membrane protein</topology>
    </subcellularLocation>
</comment>
<dbReference type="PIRSF" id="PIRSF004669">
    <property type="entry name" value="FliQ"/>
    <property type="match status" value="1"/>
</dbReference>
<name>A0ABX1KTE2_9GAMM</name>
<proteinExistence type="inferred from homology"/>
<organism evidence="8 9">
    <name type="scientific">Shewanella oncorhynchi</name>
    <dbReference type="NCBI Taxonomy" id="2726434"/>
    <lineage>
        <taxon>Bacteria</taxon>
        <taxon>Pseudomonadati</taxon>
        <taxon>Pseudomonadota</taxon>
        <taxon>Gammaproteobacteria</taxon>
        <taxon>Alteromonadales</taxon>
        <taxon>Shewanellaceae</taxon>
        <taxon>Shewanella</taxon>
    </lineage>
</organism>
<reference evidence="8 9" key="1">
    <citation type="submission" date="2020-04" db="EMBL/GenBank/DDBJ databases">
        <title>The first description of lens atrophy caused by putative novel Shewanella sp. that is a new emerging pathogen for cultured rainbow trout?</title>
        <authorList>
            <person name="Saticioglu I.B."/>
            <person name="Duman M."/>
            <person name="Altun S."/>
        </authorList>
    </citation>
    <scope>NUCLEOTIDE SEQUENCE [LARGE SCALE GENOMIC DNA]</scope>
    <source>
        <strain evidence="8 9">S-1</strain>
    </source>
</reference>
<dbReference type="GeneID" id="11772419"/>
<dbReference type="Proteomes" id="UP000527352">
    <property type="component" value="Unassembled WGS sequence"/>
</dbReference>
<evidence type="ECO:0000313" key="9">
    <source>
        <dbReference type="Proteomes" id="UP000527352"/>
    </source>
</evidence>
<sequence length="89" mass="9784">MSETIIVHFTSELLWMVLLLSLPVVIVASVVGVLVSLIQALTQIQDQTLQFLIKLIAVCVTLVVCYHWMGSSLLNYASMAFDQISQMGG</sequence>
<accession>A0ABX1KTE2</accession>
<feature type="transmembrane region" description="Helical" evidence="7">
    <location>
        <begin position="13"/>
        <end position="39"/>
    </location>
</feature>
<protein>
    <submittedName>
        <fullName evidence="8">Type III secretion system export apparatus subunit SctS</fullName>
    </submittedName>
</protein>
<dbReference type="InterPro" id="IPR002191">
    <property type="entry name" value="Bac_export_3"/>
</dbReference>
<evidence type="ECO:0000256" key="6">
    <source>
        <dbReference type="ARBA" id="ARBA00023136"/>
    </source>
</evidence>
<dbReference type="NCBIfam" id="NF011877">
    <property type="entry name" value="PRK15350.1"/>
    <property type="match status" value="1"/>
</dbReference>
<dbReference type="PANTHER" id="PTHR34040:SF4">
    <property type="entry name" value="SECRETION SYSTEM APPARATUS PROTEIN SSAS"/>
    <property type="match status" value="1"/>
</dbReference>
<evidence type="ECO:0000256" key="7">
    <source>
        <dbReference type="SAM" id="Phobius"/>
    </source>
</evidence>
<evidence type="ECO:0000256" key="3">
    <source>
        <dbReference type="ARBA" id="ARBA00022475"/>
    </source>
</evidence>
<keyword evidence="4 7" id="KW-0812">Transmembrane</keyword>
<evidence type="ECO:0000256" key="1">
    <source>
        <dbReference type="ARBA" id="ARBA00004651"/>
    </source>
</evidence>
<evidence type="ECO:0000313" key="8">
    <source>
        <dbReference type="EMBL" id="NLQ24654.1"/>
    </source>
</evidence>
<feature type="transmembrane region" description="Helical" evidence="7">
    <location>
        <begin position="51"/>
        <end position="69"/>
    </location>
</feature>
<dbReference type="PRINTS" id="PR00952">
    <property type="entry name" value="TYPE3IMQPROT"/>
</dbReference>
<comment type="similarity">
    <text evidence="2">Belongs to the FliQ/MopD/SpaQ family.</text>
</comment>
<dbReference type="RefSeq" id="WP_012197161.1">
    <property type="nucleotide sequence ID" value="NZ_JABAEB010000011.1"/>
</dbReference>
<dbReference type="EMBL" id="JABAEB010000011">
    <property type="protein sequence ID" value="NLQ24654.1"/>
    <property type="molecule type" value="Genomic_DNA"/>
</dbReference>
<gene>
    <name evidence="8" type="primary">sctS</name>
    <name evidence="8" type="ORF">HGO26_17430</name>
</gene>
<evidence type="ECO:0000256" key="2">
    <source>
        <dbReference type="ARBA" id="ARBA00006156"/>
    </source>
</evidence>
<keyword evidence="5 7" id="KW-1133">Transmembrane helix</keyword>
<keyword evidence="6 7" id="KW-0472">Membrane</keyword>